<evidence type="ECO:0000313" key="4">
    <source>
        <dbReference type="Proteomes" id="UP000028926"/>
    </source>
</evidence>
<dbReference type="STRING" id="91604.ID47_06280"/>
<dbReference type="eggNOG" id="COG1028">
    <property type="taxonomic scope" value="Bacteria"/>
</dbReference>
<dbReference type="RefSeq" id="WP_038464835.1">
    <property type="nucleotide sequence ID" value="NZ_CP008941.1"/>
</dbReference>
<gene>
    <name evidence="3" type="ORF">ID47_06280</name>
</gene>
<organism evidence="3 4">
    <name type="scientific">Candidatus Odyssella acanthamoebae</name>
    <dbReference type="NCBI Taxonomy" id="91604"/>
    <lineage>
        <taxon>Bacteria</taxon>
        <taxon>Pseudomonadati</taxon>
        <taxon>Pseudomonadota</taxon>
        <taxon>Alphaproteobacteria</taxon>
        <taxon>Holosporales</taxon>
        <taxon>Candidatus Paracaedibacteraceae</taxon>
        <taxon>Candidatus Odyssella</taxon>
    </lineage>
</organism>
<dbReference type="Gene3D" id="3.40.50.720">
    <property type="entry name" value="NAD(P)-binding Rossmann-like Domain"/>
    <property type="match status" value="1"/>
</dbReference>
<comment type="similarity">
    <text evidence="1">Belongs to the short-chain dehydrogenases/reductases (SDR) family.</text>
</comment>
<evidence type="ECO:0000313" key="3">
    <source>
        <dbReference type="EMBL" id="AIK96430.1"/>
    </source>
</evidence>
<accession>A0A077B0J1</accession>
<dbReference type="PRINTS" id="PR00080">
    <property type="entry name" value="SDRFAMILY"/>
</dbReference>
<dbReference type="AlphaFoldDB" id="A0A077B0J1"/>
<dbReference type="Proteomes" id="UP000028926">
    <property type="component" value="Chromosome"/>
</dbReference>
<reference evidence="3 4" key="1">
    <citation type="submission" date="2014-07" db="EMBL/GenBank/DDBJ databases">
        <title>Comparative genomic insights into amoeba endosymbionts belonging to the families of Holosporaceae and Candidatus Midichloriaceae within Rickettsiales.</title>
        <authorList>
            <person name="Wang Z."/>
            <person name="Wu M."/>
        </authorList>
    </citation>
    <scope>NUCLEOTIDE SEQUENCE [LARGE SCALE GENOMIC DNA]</scope>
    <source>
        <strain evidence="3">PRA3</strain>
    </source>
</reference>
<dbReference type="PROSITE" id="PS00061">
    <property type="entry name" value="ADH_SHORT"/>
    <property type="match status" value="1"/>
</dbReference>
<dbReference type="InterPro" id="IPR020904">
    <property type="entry name" value="Sc_DH/Rdtase_CS"/>
</dbReference>
<dbReference type="KEGG" id="paca:ID47_06280"/>
<dbReference type="OrthoDB" id="9786360at2"/>
<dbReference type="SUPFAM" id="SSF51735">
    <property type="entry name" value="NAD(P)-binding Rossmann-fold domains"/>
    <property type="match status" value="1"/>
</dbReference>
<dbReference type="NCBIfam" id="NF006597">
    <property type="entry name" value="PRK09134.1"/>
    <property type="match status" value="1"/>
</dbReference>
<proteinExistence type="inferred from homology"/>
<dbReference type="EMBL" id="CP008941">
    <property type="protein sequence ID" value="AIK96430.1"/>
    <property type="molecule type" value="Genomic_DNA"/>
</dbReference>
<dbReference type="Pfam" id="PF13561">
    <property type="entry name" value="adh_short_C2"/>
    <property type="match status" value="1"/>
</dbReference>
<dbReference type="HOGENOM" id="CLU_010194_1_3_5"/>
<keyword evidence="4" id="KW-1185">Reference proteome</keyword>
<name>A0A077B0J1_9PROT</name>
<sequence length="248" mass="27472">MPTLMVTGAAQRIGRAIVVHFAKLGWDVVVHYHTSSQKAQNLKEEVEGHGQKCWLIQADLAQESQVSGLMEAVQAMAGRIDLLINNASTFKYDNSKTATRESWDYHMEPNLRAPLILSQEFQRLMRRGMIVNLLDQRVWNLTPHYLSYSISKYGLWGLTQALALAMAPAIRVNGIGPGPTLKNANQSQAQFVKQCTSTPLGIGGDTDEIARAIEFLWNAPSVTGQMIAMDGGQHLGWMVPANLDQRDD</sequence>
<dbReference type="GO" id="GO:0016491">
    <property type="term" value="F:oxidoreductase activity"/>
    <property type="evidence" value="ECO:0007669"/>
    <property type="project" value="UniProtKB-KW"/>
</dbReference>
<dbReference type="PANTHER" id="PTHR43639:SF1">
    <property type="entry name" value="SHORT-CHAIN DEHYDROGENASE_REDUCTASE FAMILY PROTEIN"/>
    <property type="match status" value="1"/>
</dbReference>
<dbReference type="PANTHER" id="PTHR43639">
    <property type="entry name" value="OXIDOREDUCTASE, SHORT-CHAIN DEHYDROGENASE/REDUCTASE FAMILY (AFU_ORTHOLOGUE AFUA_5G02870)"/>
    <property type="match status" value="1"/>
</dbReference>
<dbReference type="InterPro" id="IPR002347">
    <property type="entry name" value="SDR_fam"/>
</dbReference>
<dbReference type="InterPro" id="IPR036291">
    <property type="entry name" value="NAD(P)-bd_dom_sf"/>
</dbReference>
<keyword evidence="2" id="KW-0560">Oxidoreductase</keyword>
<evidence type="ECO:0000256" key="1">
    <source>
        <dbReference type="ARBA" id="ARBA00006484"/>
    </source>
</evidence>
<protein>
    <submittedName>
        <fullName evidence="3">Short-chain dehydrogenase</fullName>
    </submittedName>
</protein>
<dbReference type="PRINTS" id="PR00081">
    <property type="entry name" value="GDHRDH"/>
</dbReference>
<evidence type="ECO:0000256" key="2">
    <source>
        <dbReference type="ARBA" id="ARBA00023002"/>
    </source>
</evidence>